<feature type="chain" id="PRO_5045176378" evidence="1">
    <location>
        <begin position="24"/>
        <end position="254"/>
    </location>
</feature>
<accession>A0ABU7G0P9</accession>
<feature type="domain" description="Solute-binding protein family 3/N-terminal" evidence="2">
    <location>
        <begin position="33"/>
        <end position="247"/>
    </location>
</feature>
<dbReference type="EMBL" id="JAYDYW010000004">
    <property type="protein sequence ID" value="MEE1672988.1"/>
    <property type="molecule type" value="Genomic_DNA"/>
</dbReference>
<sequence length="254" mass="29009">MSYAMHRLLTLLCLYCFSLSSHASLDKLDYLTEEAYPLNYLDDKGQAQGFSVELLKLMWQHMDQAEQTITVMPWERAYYLLGQKPNTVLFATVRTSKREQFFKWVCSIDTVNVVLMGKAEGTAKIESFDQLNELTTGVLSADVGEQILLNNEVNDASLMLTDSYHHLIKLLVANRVDLIAGTEQTIRHAAKASGFSLANYEIKWVLKEEQLCYAFNSSVDDTIIEQFKQALEKTKQTSAFRQLLLSYQQQKLKP</sequence>
<dbReference type="Pfam" id="PF00497">
    <property type="entry name" value="SBP_bac_3"/>
    <property type="match status" value="1"/>
</dbReference>
<reference evidence="3 4" key="2">
    <citation type="submission" date="2023-12" db="EMBL/GenBank/DDBJ databases">
        <authorList>
            <consortium name="Cladostephus spongiosus"/>
            <person name="Lorente B."/>
            <person name="Cabral C."/>
            <person name="Frias J."/>
            <person name="Faria J."/>
            <person name="Toubarro D."/>
        </authorList>
    </citation>
    <scope>NUCLEOTIDE SEQUENCE [LARGE SCALE GENOMIC DNA]</scope>
    <source>
        <strain evidence="3 4">ZMCS4</strain>
    </source>
</reference>
<gene>
    <name evidence="3" type="ORF">SNR37_002399</name>
</gene>
<evidence type="ECO:0000313" key="4">
    <source>
        <dbReference type="Proteomes" id="UP001310248"/>
    </source>
</evidence>
<dbReference type="SUPFAM" id="SSF53850">
    <property type="entry name" value="Periplasmic binding protein-like II"/>
    <property type="match status" value="1"/>
</dbReference>
<proteinExistence type="predicted"/>
<evidence type="ECO:0000313" key="3">
    <source>
        <dbReference type="EMBL" id="MEE1672988.1"/>
    </source>
</evidence>
<dbReference type="Proteomes" id="UP001310248">
    <property type="component" value="Unassembled WGS sequence"/>
</dbReference>
<comment type="caution">
    <text evidence="3">The sequence shown here is derived from an EMBL/GenBank/DDBJ whole genome shotgun (WGS) entry which is preliminary data.</text>
</comment>
<organism evidence="3 4">
    <name type="scientific">Agarivorans aestuarii</name>
    <dbReference type="NCBI Taxonomy" id="1563703"/>
    <lineage>
        <taxon>Bacteria</taxon>
        <taxon>Pseudomonadati</taxon>
        <taxon>Pseudomonadota</taxon>
        <taxon>Gammaproteobacteria</taxon>
        <taxon>Alteromonadales</taxon>
        <taxon>Alteromonadaceae</taxon>
        <taxon>Agarivorans</taxon>
    </lineage>
</organism>
<name>A0ABU7G0P9_9ALTE</name>
<evidence type="ECO:0000259" key="2">
    <source>
        <dbReference type="Pfam" id="PF00497"/>
    </source>
</evidence>
<reference evidence="4" key="1">
    <citation type="submission" date="2023-07" db="EMBL/GenBank/DDBJ databases">
        <title>Draft genome sequence of Agarivorans aestuarii strain ZMCS4, a CAZymes producing bacteria isolated from the marine brown algae Clodostephus spongiosus.</title>
        <authorList>
            <person name="Lorente B."/>
            <person name="Cabral C."/>
            <person name="Frias J."/>
            <person name="Faria J."/>
            <person name="Toubarro D."/>
        </authorList>
    </citation>
    <scope>NUCLEOTIDE SEQUENCE [LARGE SCALE GENOMIC DNA]</scope>
    <source>
        <strain evidence="4">ZMCS4</strain>
    </source>
</reference>
<dbReference type="Gene3D" id="3.40.190.10">
    <property type="entry name" value="Periplasmic binding protein-like II"/>
    <property type="match status" value="2"/>
</dbReference>
<keyword evidence="1" id="KW-0732">Signal</keyword>
<feature type="signal peptide" evidence="1">
    <location>
        <begin position="1"/>
        <end position="23"/>
    </location>
</feature>
<dbReference type="InterPro" id="IPR001638">
    <property type="entry name" value="Solute-binding_3/MltF_N"/>
</dbReference>
<dbReference type="RefSeq" id="WP_329774366.1">
    <property type="nucleotide sequence ID" value="NZ_JAYDYW010000004.1"/>
</dbReference>
<dbReference type="PANTHER" id="PTHR38834">
    <property type="entry name" value="PERIPLASMIC SUBSTRATE BINDING PROTEIN FAMILY 3"/>
    <property type="match status" value="1"/>
</dbReference>
<protein>
    <submittedName>
        <fullName evidence="3">Transporter substrate-binding domain-containing protein</fullName>
    </submittedName>
</protein>
<evidence type="ECO:0000256" key="1">
    <source>
        <dbReference type="SAM" id="SignalP"/>
    </source>
</evidence>
<dbReference type="PANTHER" id="PTHR38834:SF3">
    <property type="entry name" value="SOLUTE-BINDING PROTEIN FAMILY 3_N-TERMINAL DOMAIN-CONTAINING PROTEIN"/>
    <property type="match status" value="1"/>
</dbReference>
<keyword evidence="4" id="KW-1185">Reference proteome</keyword>